<name>A0ACC2PXU2_9HYME</name>
<gene>
    <name evidence="1" type="ORF">QAD02_023390</name>
</gene>
<comment type="caution">
    <text evidence="1">The sequence shown here is derived from an EMBL/GenBank/DDBJ whole genome shotgun (WGS) entry which is preliminary data.</text>
</comment>
<accession>A0ACC2PXU2</accession>
<evidence type="ECO:0000313" key="1">
    <source>
        <dbReference type="EMBL" id="KAJ8687596.1"/>
    </source>
</evidence>
<evidence type="ECO:0000313" key="2">
    <source>
        <dbReference type="Proteomes" id="UP001239111"/>
    </source>
</evidence>
<protein>
    <submittedName>
        <fullName evidence="1">Uncharacterized protein</fullName>
    </submittedName>
</protein>
<keyword evidence="2" id="KW-1185">Reference proteome</keyword>
<sequence length="456" mass="51784">MKELEKEEVVTIGSHVIVQRLDFQKIYRVSENGSLAMGKEEIKMNDIIGKPYWTTFKVISPFEGRDKKKKKGPPSTLVVAEKCESLEDLRKTLTSGYDNRSIKDDGKSQKLSKDDILGFRDAGKSGREIVTSLIENNVSFTEKTEYSQEKYIRKKEKKYCQFLSIHKPTISSIQRIYLRQDPSKINGLRMDTLAQLFSYSDVKSDGVFILYDSGTAGLVPAGMLSRIGAHTSGNLVYLHSGDHLPQMPIVRAMNFPMEQLDRFTTVSIFDFLQTYSSNKSCDKNEISQKSEDCKKIDEPLMTEKIVDSNELTNGNCDDKLCDTEDSNSMKRKRPDDTQGEPVVMKKSRKVLDMERGVRLLTDSKADSLVIVTKEHPLNIIKELLPFVKSSRPFVVYHSSREPLQEAYLALKQQCDVVNLKIFSNFLRSYQVLADRTHPDILTNDCGGYLLTGYTVS</sequence>
<dbReference type="Proteomes" id="UP001239111">
    <property type="component" value="Chromosome 1"/>
</dbReference>
<organism evidence="1 2">
    <name type="scientific">Eretmocerus hayati</name>
    <dbReference type="NCBI Taxonomy" id="131215"/>
    <lineage>
        <taxon>Eukaryota</taxon>
        <taxon>Metazoa</taxon>
        <taxon>Ecdysozoa</taxon>
        <taxon>Arthropoda</taxon>
        <taxon>Hexapoda</taxon>
        <taxon>Insecta</taxon>
        <taxon>Pterygota</taxon>
        <taxon>Neoptera</taxon>
        <taxon>Endopterygota</taxon>
        <taxon>Hymenoptera</taxon>
        <taxon>Apocrita</taxon>
        <taxon>Proctotrupomorpha</taxon>
        <taxon>Chalcidoidea</taxon>
        <taxon>Aphelinidae</taxon>
        <taxon>Aphelininae</taxon>
        <taxon>Eretmocerus</taxon>
    </lineage>
</organism>
<proteinExistence type="predicted"/>
<reference evidence="1" key="1">
    <citation type="submission" date="2023-04" db="EMBL/GenBank/DDBJ databases">
        <title>A chromosome-level genome assembly of the parasitoid wasp Eretmocerus hayati.</title>
        <authorList>
            <person name="Zhong Y."/>
            <person name="Liu S."/>
            <person name="Liu Y."/>
        </authorList>
    </citation>
    <scope>NUCLEOTIDE SEQUENCE</scope>
    <source>
        <strain evidence="1">ZJU_SS_LIU_2023</strain>
    </source>
</reference>
<dbReference type="EMBL" id="CM056741">
    <property type="protein sequence ID" value="KAJ8687596.1"/>
    <property type="molecule type" value="Genomic_DNA"/>
</dbReference>